<reference evidence="1 2" key="1">
    <citation type="submission" date="2020-05" db="EMBL/GenBank/DDBJ databases">
        <title>Mucilaginibacter mali sp. nov.</title>
        <authorList>
            <person name="Kim H.S."/>
            <person name="Lee K.C."/>
            <person name="Suh M.K."/>
            <person name="Kim J.-S."/>
            <person name="Han K.-I."/>
            <person name="Eom M.K."/>
            <person name="Shin Y.K."/>
            <person name="Lee J.-S."/>
        </authorList>
    </citation>
    <scope>NUCLEOTIDE SEQUENCE [LARGE SCALE GENOMIC DNA]</scope>
    <source>
        <strain evidence="1 2">G2-14</strain>
    </source>
</reference>
<dbReference type="EMBL" id="CP054139">
    <property type="protein sequence ID" value="QKJ32961.1"/>
    <property type="molecule type" value="Genomic_DNA"/>
</dbReference>
<protein>
    <submittedName>
        <fullName evidence="1">YceI family protein</fullName>
    </submittedName>
</protein>
<dbReference type="InterPro" id="IPR036761">
    <property type="entry name" value="TTHA0802/YceI-like_sf"/>
</dbReference>
<gene>
    <name evidence="1" type="ORF">HQ865_25485</name>
</gene>
<dbReference type="Gene3D" id="2.40.128.110">
    <property type="entry name" value="Lipid/polyisoprenoid-binding, YceI-like"/>
    <property type="match status" value="1"/>
</dbReference>
<sequence length="204" mass="22504">MRFANLGWLIVLLLLTGFTGIHKPAEPGDTERWLINKSSSLTINGSTNINKFACEIPGYGQTDTLILSRDRGNITLSGSVVLKIRNFDCHNAIMTNDLRKTLKEPVMPTLRISFLSLSKMPALSAHPEVITGLVDIELAGVKKRFEITYQVSADSPNEFHLLGARNVTFSDFNLIPPRKLGGMIKTNDKLSVTFHLAITPLAKS</sequence>
<accession>A0A7D4UPC7</accession>
<keyword evidence="2" id="KW-1185">Reference proteome</keyword>
<proteinExistence type="predicted"/>
<evidence type="ECO:0000313" key="1">
    <source>
        <dbReference type="EMBL" id="QKJ32961.1"/>
    </source>
</evidence>
<name>A0A7D4UPC7_9SPHI</name>
<organism evidence="1 2">
    <name type="scientific">Mucilaginibacter mali</name>
    <dbReference type="NCBI Taxonomy" id="2740462"/>
    <lineage>
        <taxon>Bacteria</taxon>
        <taxon>Pseudomonadati</taxon>
        <taxon>Bacteroidota</taxon>
        <taxon>Sphingobacteriia</taxon>
        <taxon>Sphingobacteriales</taxon>
        <taxon>Sphingobacteriaceae</taxon>
        <taxon>Mucilaginibacter</taxon>
    </lineage>
</organism>
<dbReference type="SUPFAM" id="SSF101874">
    <property type="entry name" value="YceI-like"/>
    <property type="match status" value="1"/>
</dbReference>
<dbReference type="KEGG" id="mmab:HQ865_25485"/>
<dbReference type="RefSeq" id="WP_173417606.1">
    <property type="nucleotide sequence ID" value="NZ_CP054139.1"/>
</dbReference>
<evidence type="ECO:0000313" key="2">
    <source>
        <dbReference type="Proteomes" id="UP000505355"/>
    </source>
</evidence>
<dbReference type="AlphaFoldDB" id="A0A7D4UPC7"/>
<dbReference type="Proteomes" id="UP000505355">
    <property type="component" value="Chromosome"/>
</dbReference>